<dbReference type="SUPFAM" id="SSF57889">
    <property type="entry name" value="Cysteine-rich domain"/>
    <property type="match status" value="8"/>
</dbReference>
<dbReference type="InterPro" id="IPR001965">
    <property type="entry name" value="Znf_PHD"/>
</dbReference>
<evidence type="ECO:0000256" key="4">
    <source>
        <dbReference type="ARBA" id="ARBA00022833"/>
    </source>
</evidence>
<evidence type="ECO:0000313" key="7">
    <source>
        <dbReference type="Proteomes" id="UP001054252"/>
    </source>
</evidence>
<dbReference type="InterPro" id="IPR004146">
    <property type="entry name" value="DC1"/>
</dbReference>
<evidence type="ECO:0000256" key="1">
    <source>
        <dbReference type="ARBA" id="ARBA00022723"/>
    </source>
</evidence>
<keyword evidence="3" id="KW-0863">Zinc-finger</keyword>
<proteinExistence type="predicted"/>
<feature type="domain" description="Phorbol-ester/DAG-type" evidence="5">
    <location>
        <begin position="721"/>
        <end position="769"/>
    </location>
</feature>
<reference evidence="6 7" key="1">
    <citation type="journal article" date="2021" name="Commun. Biol.">
        <title>The genome of Shorea leprosula (Dipterocarpaceae) highlights the ecological relevance of drought in aseasonal tropical rainforests.</title>
        <authorList>
            <person name="Ng K.K.S."/>
            <person name="Kobayashi M.J."/>
            <person name="Fawcett J.A."/>
            <person name="Hatakeyama M."/>
            <person name="Paape T."/>
            <person name="Ng C.H."/>
            <person name="Ang C.C."/>
            <person name="Tnah L.H."/>
            <person name="Lee C.T."/>
            <person name="Nishiyama T."/>
            <person name="Sese J."/>
            <person name="O'Brien M.J."/>
            <person name="Copetti D."/>
            <person name="Mohd Noor M.I."/>
            <person name="Ong R.C."/>
            <person name="Putra M."/>
            <person name="Sireger I.Z."/>
            <person name="Indrioko S."/>
            <person name="Kosugi Y."/>
            <person name="Izuno A."/>
            <person name="Isagi Y."/>
            <person name="Lee S.L."/>
            <person name="Shimizu K.K."/>
        </authorList>
    </citation>
    <scope>NUCLEOTIDE SEQUENCE [LARGE SCALE GENOMIC DNA]</scope>
    <source>
        <strain evidence="6">214</strain>
    </source>
</reference>
<keyword evidence="2" id="KW-0677">Repeat</keyword>
<dbReference type="Pfam" id="PF03107">
    <property type="entry name" value="C1_2"/>
    <property type="match status" value="5"/>
</dbReference>
<evidence type="ECO:0000313" key="6">
    <source>
        <dbReference type="EMBL" id="GKV36914.1"/>
    </source>
</evidence>
<dbReference type="SMART" id="SM00109">
    <property type="entry name" value="C1"/>
    <property type="match status" value="4"/>
</dbReference>
<gene>
    <name evidence="6" type="ORF">SLEP1_g44998</name>
</gene>
<dbReference type="InterPro" id="IPR002219">
    <property type="entry name" value="PKC_DAG/PE"/>
</dbReference>
<dbReference type="AlphaFoldDB" id="A0AAV5LIF0"/>
<dbReference type="Proteomes" id="UP001054252">
    <property type="component" value="Unassembled WGS sequence"/>
</dbReference>
<dbReference type="PANTHER" id="PTHR46288">
    <property type="entry name" value="PHORBOL-ESTER/DAG-TYPE DOMAIN-CONTAINING PROTEIN"/>
    <property type="match status" value="1"/>
</dbReference>
<dbReference type="PROSITE" id="PS50081">
    <property type="entry name" value="ZF_DAG_PE_2"/>
    <property type="match status" value="2"/>
</dbReference>
<dbReference type="EMBL" id="BPVZ01000119">
    <property type="protein sequence ID" value="GKV36914.1"/>
    <property type="molecule type" value="Genomic_DNA"/>
</dbReference>
<evidence type="ECO:0000256" key="3">
    <source>
        <dbReference type="ARBA" id="ARBA00022771"/>
    </source>
</evidence>
<organism evidence="6 7">
    <name type="scientific">Rubroshorea leprosula</name>
    <dbReference type="NCBI Taxonomy" id="152421"/>
    <lineage>
        <taxon>Eukaryota</taxon>
        <taxon>Viridiplantae</taxon>
        <taxon>Streptophyta</taxon>
        <taxon>Embryophyta</taxon>
        <taxon>Tracheophyta</taxon>
        <taxon>Spermatophyta</taxon>
        <taxon>Magnoliopsida</taxon>
        <taxon>eudicotyledons</taxon>
        <taxon>Gunneridae</taxon>
        <taxon>Pentapetalae</taxon>
        <taxon>rosids</taxon>
        <taxon>malvids</taxon>
        <taxon>Malvales</taxon>
        <taxon>Dipterocarpaceae</taxon>
        <taxon>Rubroshorea</taxon>
    </lineage>
</organism>
<sequence>MDRVIEDGCAELYCNACKEVRNPEHSVYYCKDCSHAVDIQCVMAEHPLFLSYWPKSWKCSKCNEDSIPGFKYHCYKCSYTLDLKCASLAHISPFSLESTETNITTRNHFLHQEHQLISADLTTPFVGCNKNTCSACQLPFSGNDSRAYCCIECLFFLHESCLHMKPVMENLSFHPHSLVAQFETSVECAVCKIKFRGISYCCNHNTCNFYVHLTCASLKLPAIRHKCHKEHNLFYFMISAKKQSFPCDVCYFNCNGSFYRCVICDINFHFECIPLPQTVLKYKGHRHGPLTFVDRLVEDGAEEFYCANCEEPRNPERSIYYCEVCPHEADIHCVMGEEGKTLEVGSYMVSKFKHFSSGHSLVLLKGEAEGLLCSGCDRKIISSPAYGCRDCPFCLHESCVNLPTEISHRFHKQHQLYLSYRAKSWRCYNCNKSSPPGFRYQCHSCFYALDLKCALTNVPPSSPESMTPFSHFLHKEHQLILKDFSTSQDRLTCSSCRLPFLEDSSLAYGCVECEFFLHRFCSDIEETIDNKYFHPAHHLRALNTNSFVNCAACKTKFKGVSYCCNTCNFHLHVKCAELQLPALKHKCHQEHFLYYFVNSNQNKYFTCDVCYFNCEGSFYRCVICDINFHFECIPLPKTVLEYKHHRHGPLTLRDEVGADAEKYCSSCKELRNPEHSVYYCEDCSHAADIQCVMAEEGKTLKVESYMVSKHENAKLEHFSHQHRLASDVREALGRYCNGCDKIILGPAYGCKDCQFYLHKSCTELPFEISHPFHQQHSLFLSYWPKTWKCDKCSDQSTHGFKYSCYKCHPAITLDLKCAYEIIPIAEKQVVDTSQEIVVDELVKIISNLRAELRQREQS</sequence>
<keyword evidence="7" id="KW-1185">Reference proteome</keyword>
<evidence type="ECO:0000256" key="2">
    <source>
        <dbReference type="ARBA" id="ARBA00022737"/>
    </source>
</evidence>
<comment type="caution">
    <text evidence="6">The sequence shown here is derived from an EMBL/GenBank/DDBJ whole genome shotgun (WGS) entry which is preliminary data.</text>
</comment>
<accession>A0AAV5LIF0</accession>
<dbReference type="Gene3D" id="3.30.60.20">
    <property type="match status" value="1"/>
</dbReference>
<evidence type="ECO:0000259" key="5">
    <source>
        <dbReference type="PROSITE" id="PS50081"/>
    </source>
</evidence>
<protein>
    <recommendedName>
        <fullName evidence="5">Phorbol-ester/DAG-type domain-containing protein</fullName>
    </recommendedName>
</protein>
<dbReference type="SMART" id="SM00249">
    <property type="entry name" value="PHD"/>
    <property type="match status" value="7"/>
</dbReference>
<dbReference type="PANTHER" id="PTHR46288:SF86">
    <property type="entry name" value="PHORBOL-ESTER_DAG-TYPE DOMAIN-CONTAINING PROTEIN"/>
    <property type="match status" value="1"/>
</dbReference>
<name>A0AAV5LIF0_9ROSI</name>
<dbReference type="InterPro" id="IPR046349">
    <property type="entry name" value="C1-like_sf"/>
</dbReference>
<feature type="domain" description="Phorbol-ester/DAG-type" evidence="5">
    <location>
        <begin position="536"/>
        <end position="587"/>
    </location>
</feature>
<dbReference type="GO" id="GO:0008270">
    <property type="term" value="F:zinc ion binding"/>
    <property type="evidence" value="ECO:0007669"/>
    <property type="project" value="UniProtKB-KW"/>
</dbReference>
<keyword evidence="4" id="KW-0862">Zinc</keyword>
<keyword evidence="1" id="KW-0479">Metal-binding</keyword>